<sequence length="167" mass="18173">MRDHDDTEPPDTGPRLVLAASPGRRLIGVGSVTVLGGLMLWVTLSQPLAPQWQVAMVAMGAGALWLAWRMWRATSAWLVLERDALMSSDGRVLARMEDVVSVARGAFAFKPSNGFTVTLRDGGPVAWEPGLWWRIGRRVGVGGVTPGSPARLMAELMQERIARRDEG</sequence>
<evidence type="ECO:0000313" key="3">
    <source>
        <dbReference type="Proteomes" id="UP001589670"/>
    </source>
</evidence>
<accession>A0ABV5HZ20</accession>
<keyword evidence="1" id="KW-1133">Transmembrane helix</keyword>
<name>A0ABV5HZ20_9RHOB</name>
<gene>
    <name evidence="2" type="ORF">ACFFU4_07770</name>
</gene>
<keyword evidence="1" id="KW-0812">Transmembrane</keyword>
<organism evidence="2 3">
    <name type="scientific">Roseovarius ramblicola</name>
    <dbReference type="NCBI Taxonomy" id="2022336"/>
    <lineage>
        <taxon>Bacteria</taxon>
        <taxon>Pseudomonadati</taxon>
        <taxon>Pseudomonadota</taxon>
        <taxon>Alphaproteobacteria</taxon>
        <taxon>Rhodobacterales</taxon>
        <taxon>Roseobacteraceae</taxon>
        <taxon>Roseovarius</taxon>
    </lineage>
</organism>
<proteinExistence type="predicted"/>
<comment type="caution">
    <text evidence="2">The sequence shown here is derived from an EMBL/GenBank/DDBJ whole genome shotgun (WGS) entry which is preliminary data.</text>
</comment>
<evidence type="ECO:0008006" key="4">
    <source>
        <dbReference type="Google" id="ProtNLM"/>
    </source>
</evidence>
<protein>
    <recommendedName>
        <fullName evidence="4">PH domain-containing protein</fullName>
    </recommendedName>
</protein>
<keyword evidence="3" id="KW-1185">Reference proteome</keyword>
<dbReference type="RefSeq" id="WP_377068755.1">
    <property type="nucleotide sequence ID" value="NZ_JBHMEC010000011.1"/>
</dbReference>
<reference evidence="2 3" key="1">
    <citation type="submission" date="2024-09" db="EMBL/GenBank/DDBJ databases">
        <authorList>
            <person name="Sun Q."/>
            <person name="Mori K."/>
        </authorList>
    </citation>
    <scope>NUCLEOTIDE SEQUENCE [LARGE SCALE GENOMIC DNA]</scope>
    <source>
        <strain evidence="2 3">CECT 9424</strain>
    </source>
</reference>
<evidence type="ECO:0000256" key="1">
    <source>
        <dbReference type="SAM" id="Phobius"/>
    </source>
</evidence>
<dbReference type="Proteomes" id="UP001589670">
    <property type="component" value="Unassembled WGS sequence"/>
</dbReference>
<evidence type="ECO:0000313" key="2">
    <source>
        <dbReference type="EMBL" id="MFB9149643.1"/>
    </source>
</evidence>
<keyword evidence="1" id="KW-0472">Membrane</keyword>
<feature type="transmembrane region" description="Helical" evidence="1">
    <location>
        <begin position="26"/>
        <end position="44"/>
    </location>
</feature>
<dbReference type="EMBL" id="JBHMEC010000011">
    <property type="protein sequence ID" value="MFB9149643.1"/>
    <property type="molecule type" value="Genomic_DNA"/>
</dbReference>
<feature type="transmembrane region" description="Helical" evidence="1">
    <location>
        <begin position="50"/>
        <end position="68"/>
    </location>
</feature>